<feature type="chain" id="PRO_5036724796" description="UrcA family protein" evidence="1">
    <location>
        <begin position="24"/>
        <end position="101"/>
    </location>
</feature>
<name>A0A916TU48_9SPHN</name>
<reference evidence="2" key="1">
    <citation type="journal article" date="2014" name="Int. J. Syst. Evol. Microbiol.">
        <title>Complete genome sequence of Corynebacterium casei LMG S-19264T (=DSM 44701T), isolated from a smear-ripened cheese.</title>
        <authorList>
            <consortium name="US DOE Joint Genome Institute (JGI-PGF)"/>
            <person name="Walter F."/>
            <person name="Albersmeier A."/>
            <person name="Kalinowski J."/>
            <person name="Ruckert C."/>
        </authorList>
    </citation>
    <scope>NUCLEOTIDE SEQUENCE</scope>
    <source>
        <strain evidence="2">CGMCC 1.15095</strain>
    </source>
</reference>
<keyword evidence="1" id="KW-0732">Signal</keyword>
<feature type="signal peptide" evidence="1">
    <location>
        <begin position="1"/>
        <end position="23"/>
    </location>
</feature>
<sequence length="101" mass="10864">MFKSTPIAAALLGMALTATPAFAKDVEVRYSDLNLATVEGQKTLDKRIERAAREACHYDVRVTGSRLPTAESRACYNKALDSAKTMMASKIEAAQEAQLGG</sequence>
<evidence type="ECO:0000313" key="2">
    <source>
        <dbReference type="EMBL" id="GGC04132.1"/>
    </source>
</evidence>
<dbReference type="AlphaFoldDB" id="A0A916TU48"/>
<gene>
    <name evidence="2" type="ORF">GCM10011494_23240</name>
</gene>
<dbReference type="InterPro" id="IPR030972">
    <property type="entry name" value="UrcA_uranyl"/>
</dbReference>
<dbReference type="NCBIfam" id="TIGR04433">
    <property type="entry name" value="UrcA_uranyl"/>
    <property type="match status" value="1"/>
</dbReference>
<reference evidence="2" key="2">
    <citation type="submission" date="2020-09" db="EMBL/GenBank/DDBJ databases">
        <authorList>
            <person name="Sun Q."/>
            <person name="Zhou Y."/>
        </authorList>
    </citation>
    <scope>NUCLEOTIDE SEQUENCE</scope>
    <source>
        <strain evidence="2">CGMCC 1.15095</strain>
    </source>
</reference>
<keyword evidence="3" id="KW-1185">Reference proteome</keyword>
<evidence type="ECO:0000313" key="3">
    <source>
        <dbReference type="Proteomes" id="UP000608154"/>
    </source>
</evidence>
<dbReference type="Proteomes" id="UP000608154">
    <property type="component" value="Unassembled WGS sequence"/>
</dbReference>
<dbReference type="EMBL" id="BMHK01000014">
    <property type="protein sequence ID" value="GGC04132.1"/>
    <property type="molecule type" value="Genomic_DNA"/>
</dbReference>
<proteinExistence type="predicted"/>
<evidence type="ECO:0000256" key="1">
    <source>
        <dbReference type="SAM" id="SignalP"/>
    </source>
</evidence>
<organism evidence="2 3">
    <name type="scientific">Novosphingobium endophyticum</name>
    <dbReference type="NCBI Taxonomy" id="1955250"/>
    <lineage>
        <taxon>Bacteria</taxon>
        <taxon>Pseudomonadati</taxon>
        <taxon>Pseudomonadota</taxon>
        <taxon>Alphaproteobacteria</taxon>
        <taxon>Sphingomonadales</taxon>
        <taxon>Sphingomonadaceae</taxon>
        <taxon>Novosphingobium</taxon>
    </lineage>
</organism>
<protein>
    <recommendedName>
        <fullName evidence="4">UrcA family protein</fullName>
    </recommendedName>
</protein>
<dbReference type="RefSeq" id="WP_188771694.1">
    <property type="nucleotide sequence ID" value="NZ_BMHK01000014.1"/>
</dbReference>
<comment type="caution">
    <text evidence="2">The sequence shown here is derived from an EMBL/GenBank/DDBJ whole genome shotgun (WGS) entry which is preliminary data.</text>
</comment>
<accession>A0A916TU48</accession>
<evidence type="ECO:0008006" key="4">
    <source>
        <dbReference type="Google" id="ProtNLM"/>
    </source>
</evidence>